<evidence type="ECO:0000313" key="10">
    <source>
        <dbReference type="EMBL" id="MDR5894899.1"/>
    </source>
</evidence>
<evidence type="ECO:0000256" key="4">
    <source>
        <dbReference type="ARBA" id="ARBA00022694"/>
    </source>
</evidence>
<dbReference type="PANTHER" id="PTHR43033">
    <property type="entry name" value="TRNA(ILE)-LYSIDINE SYNTHASE-RELATED"/>
    <property type="match status" value="1"/>
</dbReference>
<dbReference type="SUPFAM" id="SSF52402">
    <property type="entry name" value="Adenine nucleotide alpha hydrolases-like"/>
    <property type="match status" value="1"/>
</dbReference>
<dbReference type="Pfam" id="PF09179">
    <property type="entry name" value="TilS"/>
    <property type="match status" value="1"/>
</dbReference>
<evidence type="ECO:0000256" key="1">
    <source>
        <dbReference type="ARBA" id="ARBA00004496"/>
    </source>
</evidence>
<keyword evidence="6 8" id="KW-0067">ATP-binding</keyword>
<comment type="domain">
    <text evidence="8">The N-terminal region contains the highly conserved SGGXDS motif, predicted to be a P-loop motif involved in ATP binding.</text>
</comment>
<dbReference type="SMART" id="SM00977">
    <property type="entry name" value="TilS_C"/>
    <property type="match status" value="1"/>
</dbReference>
<dbReference type="RefSeq" id="WP_251592714.1">
    <property type="nucleotide sequence ID" value="NZ_JAMLJI010000002.1"/>
</dbReference>
<evidence type="ECO:0000256" key="6">
    <source>
        <dbReference type="ARBA" id="ARBA00022840"/>
    </source>
</evidence>
<dbReference type="InterPro" id="IPR011063">
    <property type="entry name" value="TilS/TtcA_N"/>
</dbReference>
<gene>
    <name evidence="8 10" type="primary">tilS</name>
    <name evidence="10" type="ORF">QC825_02270</name>
</gene>
<dbReference type="NCBIfam" id="TIGR02432">
    <property type="entry name" value="lysidine_TilS_N"/>
    <property type="match status" value="1"/>
</dbReference>
<dbReference type="InterPro" id="IPR015262">
    <property type="entry name" value="tRNA_Ile_lys_synt_subst-bd"/>
</dbReference>
<dbReference type="InterPro" id="IPR014729">
    <property type="entry name" value="Rossmann-like_a/b/a_fold"/>
</dbReference>
<keyword evidence="4 8" id="KW-0819">tRNA processing</keyword>
<evidence type="ECO:0000256" key="3">
    <source>
        <dbReference type="ARBA" id="ARBA00022598"/>
    </source>
</evidence>
<feature type="domain" description="Lysidine-tRNA(Ile) synthetase C-terminal" evidence="9">
    <location>
        <begin position="355"/>
        <end position="417"/>
    </location>
</feature>
<evidence type="ECO:0000313" key="11">
    <source>
        <dbReference type="Proteomes" id="UP001269375"/>
    </source>
</evidence>
<dbReference type="NCBIfam" id="TIGR02433">
    <property type="entry name" value="lysidine_TilS_C"/>
    <property type="match status" value="1"/>
</dbReference>
<evidence type="ECO:0000256" key="5">
    <source>
        <dbReference type="ARBA" id="ARBA00022741"/>
    </source>
</evidence>
<proteinExistence type="inferred from homology"/>
<comment type="caution">
    <text evidence="10">The sequence shown here is derived from an EMBL/GenBank/DDBJ whole genome shotgun (WGS) entry which is preliminary data.</text>
</comment>
<dbReference type="SUPFAM" id="SSF56037">
    <property type="entry name" value="PheT/TilS domain"/>
    <property type="match status" value="1"/>
</dbReference>
<comment type="catalytic activity">
    <reaction evidence="7 8">
        <text>cytidine(34) in tRNA(Ile2) + L-lysine + ATP = lysidine(34) in tRNA(Ile2) + AMP + diphosphate + H(+)</text>
        <dbReference type="Rhea" id="RHEA:43744"/>
        <dbReference type="Rhea" id="RHEA-COMP:10625"/>
        <dbReference type="Rhea" id="RHEA-COMP:10670"/>
        <dbReference type="ChEBI" id="CHEBI:15378"/>
        <dbReference type="ChEBI" id="CHEBI:30616"/>
        <dbReference type="ChEBI" id="CHEBI:32551"/>
        <dbReference type="ChEBI" id="CHEBI:33019"/>
        <dbReference type="ChEBI" id="CHEBI:82748"/>
        <dbReference type="ChEBI" id="CHEBI:83665"/>
        <dbReference type="ChEBI" id="CHEBI:456215"/>
        <dbReference type="EC" id="6.3.4.19"/>
    </reaction>
</comment>
<dbReference type="InterPro" id="IPR012796">
    <property type="entry name" value="Lysidine-tRNA-synth_C"/>
</dbReference>
<dbReference type="EMBL" id="JARWAO010000001">
    <property type="protein sequence ID" value="MDR5894899.1"/>
    <property type="molecule type" value="Genomic_DNA"/>
</dbReference>
<comment type="similarity">
    <text evidence="8">Belongs to the tRNA(Ile)-lysidine synthase family.</text>
</comment>
<keyword evidence="5 8" id="KW-0547">Nucleotide-binding</keyword>
<evidence type="ECO:0000256" key="8">
    <source>
        <dbReference type="HAMAP-Rule" id="MF_01161"/>
    </source>
</evidence>
<reference evidence="10 11" key="1">
    <citation type="submission" date="2023-04" db="EMBL/GenBank/DDBJ databases">
        <title>A long-awaited taxogenomic arrangement of the family Halomonadaceae.</title>
        <authorList>
            <person name="De La Haba R."/>
            <person name="Chuvochina M."/>
            <person name="Wittouck S."/>
            <person name="Arahal D.R."/>
            <person name="Sanchez-Porro C."/>
            <person name="Hugenholtz P."/>
            <person name="Ventosa A."/>
        </authorList>
    </citation>
    <scope>NUCLEOTIDE SEQUENCE [LARGE SCALE GENOMIC DNA]</scope>
    <source>
        <strain evidence="10 11">DSM 22428</strain>
    </source>
</reference>
<keyword evidence="11" id="KW-1185">Reference proteome</keyword>
<name>A0ABU1GS96_9GAMM</name>
<evidence type="ECO:0000259" key="9">
    <source>
        <dbReference type="SMART" id="SM00977"/>
    </source>
</evidence>
<protein>
    <recommendedName>
        <fullName evidence="8">tRNA(Ile)-lysidine synthase</fullName>
        <ecNumber evidence="8">6.3.4.19</ecNumber>
    </recommendedName>
    <alternativeName>
        <fullName evidence="8">tRNA(Ile)-2-lysyl-cytidine synthase</fullName>
    </alternativeName>
    <alternativeName>
        <fullName evidence="8">tRNA(Ile)-lysidine synthetase</fullName>
    </alternativeName>
</protein>
<sequence>MTEHQVQSYLEHGFSISGARVWVALSGGMDSACLLHLAHRFCPVHTELKAVHVHHGLHVEADALEAACERQCQALGIELVCHRVTVDPDGDGLEAAARRARYAAFEQTLEPGDTLWLAHHRDDQAETVLLRLLRGSGLTGLGGMAPRRALTATCALVRPLLSVPRASLVELSENAGLVWVEDPTNRDTRFDRNFLRHDVLPRLEARWTRASHVLASTAELLRGERAALMRFADDVLEEITCAPGVLELDALVARSPDEQAVLIRRALAQLEVPLPPRRRLSTLLKQLDARLDAEVVVKWPGGEARQWRRRVYLGTPCAELAPFDAAWENATELTTPWGDWFGALSSTSSGEAMIDRVTSRRGGERLRVNGHRRALKALFQTYEVPPWQRSQGLLVWAGGELVALVLPPGATPAVLTADGWTCEASRWRDRSRP</sequence>
<comment type="subcellular location">
    <subcellularLocation>
        <location evidence="1 8">Cytoplasm</location>
    </subcellularLocation>
</comment>
<dbReference type="Proteomes" id="UP001269375">
    <property type="component" value="Unassembled WGS sequence"/>
</dbReference>
<evidence type="ECO:0000256" key="7">
    <source>
        <dbReference type="ARBA" id="ARBA00048539"/>
    </source>
</evidence>
<dbReference type="CDD" id="cd01992">
    <property type="entry name" value="TilS_N"/>
    <property type="match status" value="1"/>
</dbReference>
<organism evidence="10 11">
    <name type="scientific">Larsenimonas suaedae</name>
    <dbReference type="NCBI Taxonomy" id="1851019"/>
    <lineage>
        <taxon>Bacteria</taxon>
        <taxon>Pseudomonadati</taxon>
        <taxon>Pseudomonadota</taxon>
        <taxon>Gammaproteobacteria</taxon>
        <taxon>Oceanospirillales</taxon>
        <taxon>Halomonadaceae</taxon>
        <taxon>Larsenimonas</taxon>
    </lineage>
</organism>
<keyword evidence="2 8" id="KW-0963">Cytoplasm</keyword>
<dbReference type="PANTHER" id="PTHR43033:SF1">
    <property type="entry name" value="TRNA(ILE)-LYSIDINE SYNTHASE-RELATED"/>
    <property type="match status" value="1"/>
</dbReference>
<dbReference type="InterPro" id="IPR012795">
    <property type="entry name" value="tRNA_Ile_lys_synt_N"/>
</dbReference>
<dbReference type="InterPro" id="IPR012094">
    <property type="entry name" value="tRNA_Ile_lys_synt"/>
</dbReference>
<comment type="function">
    <text evidence="8">Ligates lysine onto the cytidine present at position 34 of the AUA codon-specific tRNA(Ile) that contains the anticodon CAU, in an ATP-dependent manner. Cytidine is converted to lysidine, thus changing the amino acid specificity of the tRNA from methionine to isoleucine.</text>
</comment>
<evidence type="ECO:0000256" key="2">
    <source>
        <dbReference type="ARBA" id="ARBA00022490"/>
    </source>
</evidence>
<dbReference type="Gene3D" id="1.20.59.20">
    <property type="match status" value="1"/>
</dbReference>
<feature type="binding site" evidence="8">
    <location>
        <begin position="26"/>
        <end position="31"/>
    </location>
    <ligand>
        <name>ATP</name>
        <dbReference type="ChEBI" id="CHEBI:30616"/>
    </ligand>
</feature>
<dbReference type="Pfam" id="PF01171">
    <property type="entry name" value="ATP_bind_3"/>
    <property type="match status" value="1"/>
</dbReference>
<dbReference type="Gene3D" id="3.40.50.620">
    <property type="entry name" value="HUPs"/>
    <property type="match status" value="1"/>
</dbReference>
<dbReference type="GO" id="GO:0032267">
    <property type="term" value="F:tRNA(Ile)-lysidine synthase activity"/>
    <property type="evidence" value="ECO:0007669"/>
    <property type="project" value="UniProtKB-EC"/>
</dbReference>
<dbReference type="HAMAP" id="MF_01161">
    <property type="entry name" value="tRNA_Ile_lys_synt"/>
    <property type="match status" value="1"/>
</dbReference>
<dbReference type="Pfam" id="PF11734">
    <property type="entry name" value="TilS_C"/>
    <property type="match status" value="1"/>
</dbReference>
<accession>A0ABU1GS96</accession>
<keyword evidence="3 8" id="KW-0436">Ligase</keyword>
<dbReference type="EC" id="6.3.4.19" evidence="8"/>
<dbReference type="SUPFAM" id="SSF82829">
    <property type="entry name" value="MesJ substrate recognition domain-like"/>
    <property type="match status" value="1"/>
</dbReference>